<dbReference type="PANTHER" id="PTHR31840:SF1">
    <property type="entry name" value="COILED-COIL DOMAIN-CONTAINING PROTEIN 97"/>
    <property type="match status" value="1"/>
</dbReference>
<accession>A0AAD9HXI5</accession>
<proteinExistence type="predicted"/>
<feature type="region of interest" description="Disordered" evidence="1">
    <location>
        <begin position="101"/>
        <end position="137"/>
    </location>
</feature>
<gene>
    <name evidence="3" type="ORF">P8C59_001093</name>
</gene>
<feature type="domain" description="CCD97-like C-terminal" evidence="2">
    <location>
        <begin position="39"/>
        <end position="112"/>
    </location>
</feature>
<evidence type="ECO:0000313" key="3">
    <source>
        <dbReference type="EMBL" id="KAK2067343.1"/>
    </source>
</evidence>
<dbReference type="AlphaFoldDB" id="A0AAD9HXI5"/>
<dbReference type="Proteomes" id="UP001217918">
    <property type="component" value="Unassembled WGS sequence"/>
</dbReference>
<comment type="caution">
    <text evidence="3">The sequence shown here is derived from an EMBL/GenBank/DDBJ whole genome shotgun (WGS) entry which is preliminary data.</text>
</comment>
<dbReference type="PANTHER" id="PTHR31840">
    <property type="entry name" value="COILED-COIL DOMAIN-CONTAINING PROTEIN 97"/>
    <property type="match status" value="1"/>
</dbReference>
<evidence type="ECO:0000259" key="2">
    <source>
        <dbReference type="Pfam" id="PF09747"/>
    </source>
</evidence>
<dbReference type="Pfam" id="PF09747">
    <property type="entry name" value="CCD97-like_C"/>
    <property type="match status" value="1"/>
</dbReference>
<reference evidence="3" key="1">
    <citation type="journal article" date="2023" name="Mol. Plant Microbe Interact.">
        <title>Elucidating the Obligate Nature and Biological Capacity of an Invasive Fungal Corn Pathogen.</title>
        <authorList>
            <person name="MacCready J.S."/>
            <person name="Roggenkamp E.M."/>
            <person name="Gdanetz K."/>
            <person name="Chilvers M.I."/>
        </authorList>
    </citation>
    <scope>NUCLEOTIDE SEQUENCE</scope>
    <source>
        <strain evidence="3">PM02</strain>
    </source>
</reference>
<sequence>MTPNPTSTSTPSPSPSPLSHPRPRLAKTPAQVAHIRTQNRRRAYLDRHPEYFQSTEHELADPLLYDALIRQFQTPAERAADERAKGYARVLEGSLLRDESRRREKLAAETRQQARRAISSDDVDAQLAPPPGSREEGRARWEAFLRHRFVHGADDDFAYAAVDENDEYDVLERRDREDAWFEDEEARWTSTVQGETGIQDY</sequence>
<evidence type="ECO:0000313" key="4">
    <source>
        <dbReference type="Proteomes" id="UP001217918"/>
    </source>
</evidence>
<protein>
    <recommendedName>
        <fullName evidence="2">CCD97-like C-terminal domain-containing protein</fullName>
    </recommendedName>
</protein>
<feature type="compositionally biased region" description="Low complexity" evidence="1">
    <location>
        <begin position="1"/>
        <end position="11"/>
    </location>
</feature>
<dbReference type="InterPro" id="IPR018613">
    <property type="entry name" value="Ccdc97-like"/>
</dbReference>
<organism evidence="3 4">
    <name type="scientific">Phyllachora maydis</name>
    <dbReference type="NCBI Taxonomy" id="1825666"/>
    <lineage>
        <taxon>Eukaryota</taxon>
        <taxon>Fungi</taxon>
        <taxon>Dikarya</taxon>
        <taxon>Ascomycota</taxon>
        <taxon>Pezizomycotina</taxon>
        <taxon>Sordariomycetes</taxon>
        <taxon>Sordariomycetidae</taxon>
        <taxon>Phyllachorales</taxon>
        <taxon>Phyllachoraceae</taxon>
        <taxon>Phyllachora</taxon>
    </lineage>
</organism>
<feature type="region of interest" description="Disordered" evidence="1">
    <location>
        <begin position="1"/>
        <end position="32"/>
    </location>
</feature>
<keyword evidence="4" id="KW-1185">Reference proteome</keyword>
<dbReference type="InterPro" id="IPR040233">
    <property type="entry name" value="CCD97-like_C"/>
</dbReference>
<evidence type="ECO:0000256" key="1">
    <source>
        <dbReference type="SAM" id="MobiDB-lite"/>
    </source>
</evidence>
<name>A0AAD9HXI5_9PEZI</name>
<dbReference type="EMBL" id="JAQQPM010000001">
    <property type="protein sequence ID" value="KAK2067343.1"/>
    <property type="molecule type" value="Genomic_DNA"/>
</dbReference>